<dbReference type="Pfam" id="PF13377">
    <property type="entry name" value="Peripla_BP_3"/>
    <property type="match status" value="1"/>
</dbReference>
<evidence type="ECO:0000313" key="6">
    <source>
        <dbReference type="EMBL" id="MBB4613785.1"/>
    </source>
</evidence>
<dbReference type="SMART" id="SM00354">
    <property type="entry name" value="HTH_LACI"/>
    <property type="match status" value="1"/>
</dbReference>
<comment type="caution">
    <text evidence="6">The sequence shown here is derived from an EMBL/GenBank/DDBJ whole genome shotgun (WGS) entry which is preliminary data.</text>
</comment>
<dbReference type="InterPro" id="IPR010982">
    <property type="entry name" value="Lambda_DNA-bd_dom_sf"/>
</dbReference>
<dbReference type="Gene3D" id="3.40.50.2300">
    <property type="match status" value="2"/>
</dbReference>
<dbReference type="Gene3D" id="1.10.260.40">
    <property type="entry name" value="lambda repressor-like DNA-binding domains"/>
    <property type="match status" value="1"/>
</dbReference>
<proteinExistence type="predicted"/>
<dbReference type="PANTHER" id="PTHR30146">
    <property type="entry name" value="LACI-RELATED TRANSCRIPTIONAL REPRESSOR"/>
    <property type="match status" value="1"/>
</dbReference>
<dbReference type="PANTHER" id="PTHR30146:SF120">
    <property type="entry name" value="ALANINE RACEMASE"/>
    <property type="match status" value="1"/>
</dbReference>
<keyword evidence="7" id="KW-1185">Reference proteome</keyword>
<evidence type="ECO:0000313" key="7">
    <source>
        <dbReference type="Proteomes" id="UP000538566"/>
    </source>
</evidence>
<accession>A0A7W7ACL7</accession>
<protein>
    <submittedName>
        <fullName evidence="6">DNA-binding LacI/PurR family transcriptional regulator</fullName>
    </submittedName>
</protein>
<keyword evidence="2 6" id="KW-0238">DNA-binding</keyword>
<dbReference type="GO" id="GO:0003700">
    <property type="term" value="F:DNA-binding transcription factor activity"/>
    <property type="evidence" value="ECO:0007669"/>
    <property type="project" value="TreeGrafter"/>
</dbReference>
<dbReference type="CDD" id="cd06295">
    <property type="entry name" value="PBP1_CelR"/>
    <property type="match status" value="1"/>
</dbReference>
<dbReference type="PROSITE" id="PS50932">
    <property type="entry name" value="HTH_LACI_2"/>
    <property type="match status" value="1"/>
</dbReference>
<feature type="domain" description="HTH lacI-type" evidence="5">
    <location>
        <begin position="69"/>
        <end position="123"/>
    </location>
</feature>
<gene>
    <name evidence="6" type="ORF">GGR37_002060</name>
</gene>
<organism evidence="6 7">
    <name type="scientific">Novosphingobium taihuense</name>
    <dbReference type="NCBI Taxonomy" id="260085"/>
    <lineage>
        <taxon>Bacteria</taxon>
        <taxon>Pseudomonadati</taxon>
        <taxon>Pseudomonadota</taxon>
        <taxon>Alphaproteobacteria</taxon>
        <taxon>Sphingomonadales</taxon>
        <taxon>Sphingomonadaceae</taxon>
        <taxon>Novosphingobium</taxon>
    </lineage>
</organism>
<keyword evidence="3" id="KW-0804">Transcription</keyword>
<dbReference type="CDD" id="cd01392">
    <property type="entry name" value="HTH_LacI"/>
    <property type="match status" value="1"/>
</dbReference>
<dbReference type="SUPFAM" id="SSF53822">
    <property type="entry name" value="Periplasmic binding protein-like I"/>
    <property type="match status" value="1"/>
</dbReference>
<evidence type="ECO:0000259" key="5">
    <source>
        <dbReference type="PROSITE" id="PS50932"/>
    </source>
</evidence>
<sequence>MVSDDAFSSLLPEALKSRHSYIFQSHKHPGCRCHCMSGTSRIQSHRTDQGTTPGGGRDGDMGRKPSNKPTSFDIAYLAGVSQPTVSRALRGSKSVSLATRQKIEAIARQLNYTVDKNASSLRSQRSNTLALLFFEDPTPDESNINPFFLAMLGSITRHCANRGLDLLISFQKLDDDWHKRYQDSHRADGLILLGYGDYTAYEPRLRQLIKSGTHFVRWGSVDQGTIGATVGSDNFGAGRLAGEHLLARGRKKIAFLGQADSHYPEFEQRYAGLVKAISTAGLSADRSLVVDAVSSEEVGYRAARELLAKGAPFDAVFAASDLIAIGAMRALAEAGLSVPGDVAVVGFDDIPAAAFTSPPLTTLMQDIRLAGEVLVESVLAQVEGRPPNPRVLPARLVVRASSGG</sequence>
<dbReference type="SUPFAM" id="SSF47413">
    <property type="entry name" value="lambda repressor-like DNA-binding domains"/>
    <property type="match status" value="1"/>
</dbReference>
<evidence type="ECO:0000256" key="3">
    <source>
        <dbReference type="ARBA" id="ARBA00023163"/>
    </source>
</evidence>
<keyword evidence="1" id="KW-0805">Transcription regulation</keyword>
<dbReference type="InterPro" id="IPR028082">
    <property type="entry name" value="Peripla_BP_I"/>
</dbReference>
<reference evidence="6 7" key="1">
    <citation type="submission" date="2020-08" db="EMBL/GenBank/DDBJ databases">
        <title>Genomic Encyclopedia of Type Strains, Phase IV (KMG-IV): sequencing the most valuable type-strain genomes for metagenomic binning, comparative biology and taxonomic classification.</title>
        <authorList>
            <person name="Goeker M."/>
        </authorList>
    </citation>
    <scope>NUCLEOTIDE SEQUENCE [LARGE SCALE GENOMIC DNA]</scope>
    <source>
        <strain evidence="6 7">DSM 17507</strain>
    </source>
</reference>
<dbReference type="Pfam" id="PF00356">
    <property type="entry name" value="LacI"/>
    <property type="match status" value="1"/>
</dbReference>
<dbReference type="EMBL" id="JACHOA010000003">
    <property type="protein sequence ID" value="MBB4613785.1"/>
    <property type="molecule type" value="Genomic_DNA"/>
</dbReference>
<evidence type="ECO:0000256" key="2">
    <source>
        <dbReference type="ARBA" id="ARBA00023125"/>
    </source>
</evidence>
<dbReference type="GO" id="GO:0000976">
    <property type="term" value="F:transcription cis-regulatory region binding"/>
    <property type="evidence" value="ECO:0007669"/>
    <property type="project" value="TreeGrafter"/>
</dbReference>
<name>A0A7W7ACL7_9SPHN</name>
<dbReference type="InterPro" id="IPR000843">
    <property type="entry name" value="HTH_LacI"/>
</dbReference>
<feature type="region of interest" description="Disordered" evidence="4">
    <location>
        <begin position="39"/>
        <end position="68"/>
    </location>
</feature>
<evidence type="ECO:0000256" key="4">
    <source>
        <dbReference type="SAM" id="MobiDB-lite"/>
    </source>
</evidence>
<dbReference type="AlphaFoldDB" id="A0A7W7ACL7"/>
<dbReference type="InterPro" id="IPR046335">
    <property type="entry name" value="LacI/GalR-like_sensor"/>
</dbReference>
<evidence type="ECO:0000256" key="1">
    <source>
        <dbReference type="ARBA" id="ARBA00023015"/>
    </source>
</evidence>
<dbReference type="Proteomes" id="UP000538566">
    <property type="component" value="Unassembled WGS sequence"/>
</dbReference>